<keyword evidence="2" id="KW-1003">Cell membrane</keyword>
<feature type="transmembrane region" description="Helical" evidence="6">
    <location>
        <begin position="233"/>
        <end position="254"/>
    </location>
</feature>
<evidence type="ECO:0000259" key="7">
    <source>
        <dbReference type="Pfam" id="PF00482"/>
    </source>
</evidence>
<dbReference type="PANTHER" id="PTHR35402">
    <property type="entry name" value="INTEGRAL MEMBRANE PROTEIN-RELATED"/>
    <property type="match status" value="1"/>
</dbReference>
<protein>
    <submittedName>
        <fullName evidence="8">Type II secretion system F family protein</fullName>
    </submittedName>
</protein>
<dbReference type="PANTHER" id="PTHR35402:SF1">
    <property type="entry name" value="TYPE II SECRETION SYSTEM PROTEIN GSPF DOMAIN-CONTAINING PROTEIN"/>
    <property type="match status" value="1"/>
</dbReference>
<reference evidence="8" key="1">
    <citation type="submission" date="2019-03" db="EMBL/GenBank/DDBJ databases">
        <title>Lake Tanganyika Metagenome-Assembled Genomes (MAGs).</title>
        <authorList>
            <person name="Tran P."/>
        </authorList>
    </citation>
    <scope>NUCLEOTIDE SEQUENCE</scope>
    <source>
        <strain evidence="8">M_DeepCast_50m_m2_156</strain>
    </source>
</reference>
<feature type="transmembrane region" description="Helical" evidence="6">
    <location>
        <begin position="266"/>
        <end position="286"/>
    </location>
</feature>
<gene>
    <name evidence="8" type="ORF">FJY86_02325</name>
</gene>
<evidence type="ECO:0000313" key="8">
    <source>
        <dbReference type="EMBL" id="MBM3282153.1"/>
    </source>
</evidence>
<organism evidence="8 9">
    <name type="scientific">Candidatus Iainarchaeum sp</name>
    <dbReference type="NCBI Taxonomy" id="3101447"/>
    <lineage>
        <taxon>Archaea</taxon>
        <taxon>Candidatus Iainarchaeota</taxon>
        <taxon>Candidatus Iainarchaeia</taxon>
        <taxon>Candidatus Iainarchaeales</taxon>
        <taxon>Candidatus Iainarchaeaceae</taxon>
        <taxon>Candidatus Iainarchaeum</taxon>
    </lineage>
</organism>
<evidence type="ECO:0000256" key="1">
    <source>
        <dbReference type="ARBA" id="ARBA00004651"/>
    </source>
</evidence>
<evidence type="ECO:0000256" key="6">
    <source>
        <dbReference type="SAM" id="Phobius"/>
    </source>
</evidence>
<dbReference type="EMBL" id="VGJJ01000012">
    <property type="protein sequence ID" value="MBM3282153.1"/>
    <property type="molecule type" value="Genomic_DNA"/>
</dbReference>
<name>A0A8T4C6P4_9ARCH</name>
<dbReference type="InterPro" id="IPR056569">
    <property type="entry name" value="ArlJ-like"/>
</dbReference>
<keyword evidence="5 6" id="KW-0472">Membrane</keyword>
<sequence length="293" mass="32084">MRVRFMLLTIEQANRLPFRFAGIASRLGKFFSSLPNTLKLAHLPVDANTYLAASLISAGMYSLFSFILVAVLSTFTSGDVVQGLRFGFVTGLSIGIGMFLLHMYYPRILAKQNASGIDQGLMFALRSMQVQVNSGVSLYDAMANIAQSNYSIISEEFEKVIQEINAGVNEGAALERLALRTESEFLRKTVWQLVTNIRTGSPMSVALQSIMETLTEYQSRAIKSYAAELNMWILMYLLIAAALPTIGITFMIILSSIGGSSISQDTIFLTLGAAFVIQIILIGLIGSRTPKGY</sequence>
<keyword evidence="4 6" id="KW-1133">Transmembrane helix</keyword>
<comment type="caution">
    <text evidence="8">The sequence shown here is derived from an EMBL/GenBank/DDBJ whole genome shotgun (WGS) entry which is preliminary data.</text>
</comment>
<keyword evidence="3 6" id="KW-0812">Transmembrane</keyword>
<dbReference type="Pfam" id="PF00482">
    <property type="entry name" value="T2SSF"/>
    <property type="match status" value="1"/>
</dbReference>
<proteinExistence type="predicted"/>
<evidence type="ECO:0000256" key="4">
    <source>
        <dbReference type="ARBA" id="ARBA00022989"/>
    </source>
</evidence>
<dbReference type="GO" id="GO:0005886">
    <property type="term" value="C:plasma membrane"/>
    <property type="evidence" value="ECO:0007669"/>
    <property type="project" value="UniProtKB-SubCell"/>
</dbReference>
<feature type="domain" description="Type II secretion system protein GspF" evidence="7">
    <location>
        <begin position="125"/>
        <end position="248"/>
    </location>
</feature>
<comment type="subcellular location">
    <subcellularLocation>
        <location evidence="1">Cell membrane</location>
        <topology evidence="1">Multi-pass membrane protein</topology>
    </subcellularLocation>
</comment>
<accession>A0A8T4C6P4</accession>
<evidence type="ECO:0000256" key="2">
    <source>
        <dbReference type="ARBA" id="ARBA00022475"/>
    </source>
</evidence>
<evidence type="ECO:0000256" key="5">
    <source>
        <dbReference type="ARBA" id="ARBA00023136"/>
    </source>
</evidence>
<evidence type="ECO:0000256" key="3">
    <source>
        <dbReference type="ARBA" id="ARBA00022692"/>
    </source>
</evidence>
<dbReference type="InterPro" id="IPR018076">
    <property type="entry name" value="T2SS_GspF_dom"/>
</dbReference>
<feature type="transmembrane region" description="Helical" evidence="6">
    <location>
        <begin position="84"/>
        <end position="105"/>
    </location>
</feature>
<evidence type="ECO:0000313" key="9">
    <source>
        <dbReference type="Proteomes" id="UP000774699"/>
    </source>
</evidence>
<dbReference type="AlphaFoldDB" id="A0A8T4C6P4"/>
<feature type="transmembrane region" description="Helical" evidence="6">
    <location>
        <begin position="49"/>
        <end position="72"/>
    </location>
</feature>
<dbReference type="Proteomes" id="UP000774699">
    <property type="component" value="Unassembled WGS sequence"/>
</dbReference>